<dbReference type="InParanoid" id="A0A1B1ALU9"/>
<dbReference type="STRING" id="1759059.ATE48_17315"/>
<dbReference type="InterPro" id="IPR029058">
    <property type="entry name" value="AB_hydrolase_fold"/>
</dbReference>
<dbReference type="Proteomes" id="UP000092498">
    <property type="component" value="Chromosome"/>
</dbReference>
<dbReference type="InterPro" id="IPR000073">
    <property type="entry name" value="AB_hydrolase_1"/>
</dbReference>
<protein>
    <recommendedName>
        <fullName evidence="1">Serine aminopeptidase S33 domain-containing protein</fullName>
    </recommendedName>
</protein>
<proteinExistence type="predicted"/>
<gene>
    <name evidence="2" type="ORF">ATE48_17315</name>
</gene>
<dbReference type="SUPFAM" id="SSF53474">
    <property type="entry name" value="alpha/beta-Hydrolases"/>
    <property type="match status" value="1"/>
</dbReference>
<reference evidence="2 3" key="1">
    <citation type="submission" date="2015-11" db="EMBL/GenBank/DDBJ databases">
        <title>Whole-Genome Sequence of Candidatus Oderbacter manganicum from the National Park Lower Oder Valley, Germany.</title>
        <authorList>
            <person name="Braun B."/>
            <person name="Liere K."/>
            <person name="Szewzyk U."/>
        </authorList>
    </citation>
    <scope>NUCLEOTIDE SEQUENCE [LARGE SCALE GENOMIC DNA]</scope>
    <source>
        <strain evidence="2 3">OTSz_A_272</strain>
    </source>
</reference>
<keyword evidence="3" id="KW-1185">Reference proteome</keyword>
<dbReference type="Gene3D" id="3.40.50.1820">
    <property type="entry name" value="alpha/beta hydrolase"/>
    <property type="match status" value="1"/>
</dbReference>
<dbReference type="InterPro" id="IPR051044">
    <property type="entry name" value="MAG_DAG_Lipase"/>
</dbReference>
<evidence type="ECO:0000313" key="3">
    <source>
        <dbReference type="Proteomes" id="UP000092498"/>
    </source>
</evidence>
<dbReference type="KEGG" id="cbot:ATE48_17315"/>
<dbReference type="EMBL" id="CP013244">
    <property type="protein sequence ID" value="ANP47536.1"/>
    <property type="molecule type" value="Genomic_DNA"/>
</dbReference>
<name>A0A1B1ALU9_9PROT</name>
<organism evidence="2 3">
    <name type="scientific">Candidatus Viadribacter manganicus</name>
    <dbReference type="NCBI Taxonomy" id="1759059"/>
    <lineage>
        <taxon>Bacteria</taxon>
        <taxon>Pseudomonadati</taxon>
        <taxon>Pseudomonadota</taxon>
        <taxon>Alphaproteobacteria</taxon>
        <taxon>Hyphomonadales</taxon>
        <taxon>Hyphomonadaceae</taxon>
        <taxon>Candidatus Viadribacter</taxon>
    </lineage>
</organism>
<dbReference type="PRINTS" id="PR00111">
    <property type="entry name" value="ABHYDROLASE"/>
</dbReference>
<dbReference type="AlphaFoldDB" id="A0A1B1ALU9"/>
<dbReference type="OrthoDB" id="9806902at2"/>
<dbReference type="Pfam" id="PF12146">
    <property type="entry name" value="Hydrolase_4"/>
    <property type="match status" value="1"/>
</dbReference>
<evidence type="ECO:0000259" key="1">
    <source>
        <dbReference type="Pfam" id="PF12146"/>
    </source>
</evidence>
<feature type="domain" description="Serine aminopeptidase S33" evidence="1">
    <location>
        <begin position="51"/>
        <end position="288"/>
    </location>
</feature>
<dbReference type="InterPro" id="IPR022742">
    <property type="entry name" value="Hydrolase_4"/>
</dbReference>
<sequence>MVLAACVPTVQRAGSPLDTFAGPRFEPAAERFISFDGAELGLTAWLPENGQEPRAVIIALHGMNDYANTFYLAGPWFAEHGVALYAYDARGFGRSPNRGVWAGERLMTEDLRTAIIVARRTHPNAKIVVIGDSMGSAEAIATFGAPDAPEIDRLVLVAPAVWGWSTMPDEYALALWVGAHTFPWRAVQPPRGVVRTRTASDNREALLQAGRAPHMIWSTRIDALYGLVGLMETASERAADLNGNVIFLYGAHDQIIPRNSAVAAARRLPATARTALYENGWHWLLRDNQREVVYADILAFIDDPHTALPSEAPPLLPIVQANR</sequence>
<dbReference type="PANTHER" id="PTHR11614">
    <property type="entry name" value="PHOSPHOLIPASE-RELATED"/>
    <property type="match status" value="1"/>
</dbReference>
<accession>A0A1B1ALU9</accession>
<evidence type="ECO:0000313" key="2">
    <source>
        <dbReference type="EMBL" id="ANP47536.1"/>
    </source>
</evidence>